<dbReference type="KEGG" id="vg:80528019"/>
<proteinExistence type="inferred from homology"/>
<evidence type="ECO:0000256" key="4">
    <source>
        <dbReference type="SAM" id="MobiDB-lite"/>
    </source>
</evidence>
<keyword evidence="2" id="KW-1188">Viral release from host cell</keyword>
<dbReference type="Pfam" id="PF11081">
    <property type="entry name" value="Adeno_L433K_22K"/>
    <property type="match status" value="1"/>
</dbReference>
<dbReference type="EMBL" id="LC385827">
    <property type="protein sequence ID" value="BBE29317.1"/>
    <property type="molecule type" value="Genomic_DNA"/>
</dbReference>
<dbReference type="InterPro" id="IPR021304">
    <property type="entry name" value="Adeno_L4-33K/L4-22K"/>
</dbReference>
<feature type="region of interest" description="Disordered" evidence="4">
    <location>
        <begin position="1"/>
        <end position="47"/>
    </location>
</feature>
<dbReference type="GeneID" id="80528019"/>
<name>A0A3G9EAM9_9ADEN</name>
<evidence type="ECO:0000256" key="1">
    <source>
        <dbReference type="ARBA" id="ARBA00008192"/>
    </source>
</evidence>
<evidence type="ECO:0000256" key="2">
    <source>
        <dbReference type="ARBA" id="ARBA00022612"/>
    </source>
</evidence>
<dbReference type="RefSeq" id="YP_010790613.1">
    <property type="nucleotide sequence ID" value="NC_075450.1"/>
</dbReference>
<reference evidence="6" key="1">
    <citation type="submission" date="2018-05" db="EMBL/GenBank/DDBJ databases">
        <title>Isolation of two bat adenoviruses from Japanese wild bats.</title>
        <authorList>
            <person name="Kobayashi T."/>
            <person name="Murakami S."/>
            <person name="Horimoto T."/>
        </authorList>
    </citation>
    <scope>NUCLEOTIDE SEQUENCE [LARGE SCALE GENOMIC DNA]</scope>
    <source>
        <strain evidence="6">Vs9</strain>
    </source>
</reference>
<evidence type="ECO:0000313" key="6">
    <source>
        <dbReference type="Proteomes" id="UP000319764"/>
    </source>
</evidence>
<evidence type="ECO:0000313" key="5">
    <source>
        <dbReference type="EMBL" id="BBE29317.1"/>
    </source>
</evidence>
<keyword evidence="6" id="KW-1185">Reference proteome</keyword>
<sequence length="170" mass="19430">MEDKEILSMEEISSSEEEEDLENPQESPELYSEEAAEPVERAPRWDQKTKSLGKELTSQTTLFIIIILATAAQQKPKKATIRKIKRKPTLTGAEDSQNTRHLRNLIFPTLYAIFQQSRGAPTALKIKNRSLRSLLKSCLYHKSEEQLQRTQEDAEALLNKYCQGLEPNAE</sequence>
<evidence type="ECO:0000256" key="3">
    <source>
        <dbReference type="ARBA" id="ARBA00023219"/>
    </source>
</evidence>
<organism evidence="5 6">
    <name type="scientific">Bat mastadenovirus</name>
    <dbReference type="NCBI Taxonomy" id="740971"/>
    <lineage>
        <taxon>Viruses</taxon>
        <taxon>Varidnaviria</taxon>
        <taxon>Bamfordvirae</taxon>
        <taxon>Preplasmiviricota</taxon>
        <taxon>Polisuviricotina</taxon>
        <taxon>Pharingeaviricetes</taxon>
        <taxon>Rowavirales</taxon>
        <taxon>Adenoviridae</taxon>
        <taxon>Mastadenovirus</taxon>
        <taxon>Mastadenovirus asiensse</taxon>
    </lineage>
</organism>
<keyword evidence="3" id="KW-0231">Viral genome packaging</keyword>
<accession>A0A3G9EAM9</accession>
<protein>
    <submittedName>
        <fullName evidence="5">33K</fullName>
    </submittedName>
</protein>
<dbReference type="GO" id="GO:0019073">
    <property type="term" value="P:viral DNA genome packaging"/>
    <property type="evidence" value="ECO:0007669"/>
    <property type="project" value="InterPro"/>
</dbReference>
<feature type="compositionally biased region" description="Acidic residues" evidence="4">
    <location>
        <begin position="13"/>
        <end position="23"/>
    </location>
</feature>
<dbReference type="Proteomes" id="UP000319764">
    <property type="component" value="Segment"/>
</dbReference>
<feature type="compositionally biased region" description="Basic and acidic residues" evidence="4">
    <location>
        <begin position="38"/>
        <end position="47"/>
    </location>
</feature>
<comment type="similarity">
    <text evidence="1">Belongs to the adenoviridae splicing factor family.</text>
</comment>